<dbReference type="Proteomes" id="UP000762676">
    <property type="component" value="Unassembled WGS sequence"/>
</dbReference>
<evidence type="ECO:0000313" key="2">
    <source>
        <dbReference type="EMBL" id="GFS08454.1"/>
    </source>
</evidence>
<proteinExistence type="predicted"/>
<evidence type="ECO:0000313" key="3">
    <source>
        <dbReference type="Proteomes" id="UP000762676"/>
    </source>
</evidence>
<sequence>MKQKSVTVSGATTSGKTGPLHPLHSLLHPFAQNTSKSTSSGLGKKGKELTPSSSFLLGTKNDTKPSTLKYTMAAGGRTLLFDTTGSVEKRGNKYDNSHVPTVKHNASGVDIVSFNDIFKIIWGQRGRVVSASESRSRGRGLDSRQCHVAVALKAIYPHFPQSTNMQNGYPATGNSSICDIRLQNPA</sequence>
<keyword evidence="3" id="KW-1185">Reference proteome</keyword>
<feature type="compositionally biased region" description="Polar residues" evidence="1">
    <location>
        <begin position="1"/>
        <end position="16"/>
    </location>
</feature>
<reference evidence="2 3" key="1">
    <citation type="journal article" date="2021" name="Elife">
        <title>Chloroplast acquisition without the gene transfer in kleptoplastic sea slugs, Plakobranchus ocellatus.</title>
        <authorList>
            <person name="Maeda T."/>
            <person name="Takahashi S."/>
            <person name="Yoshida T."/>
            <person name="Shimamura S."/>
            <person name="Takaki Y."/>
            <person name="Nagai Y."/>
            <person name="Toyoda A."/>
            <person name="Suzuki Y."/>
            <person name="Arimoto A."/>
            <person name="Ishii H."/>
            <person name="Satoh N."/>
            <person name="Nishiyama T."/>
            <person name="Hasebe M."/>
            <person name="Maruyama T."/>
            <person name="Minagawa J."/>
            <person name="Obokata J."/>
            <person name="Shigenobu S."/>
        </authorList>
    </citation>
    <scope>NUCLEOTIDE SEQUENCE [LARGE SCALE GENOMIC DNA]</scope>
</reference>
<protein>
    <submittedName>
        <fullName evidence="2">Uncharacterized protein</fullName>
    </submittedName>
</protein>
<name>A0AAV4IDX2_9GAST</name>
<dbReference type="AlphaFoldDB" id="A0AAV4IDX2"/>
<comment type="caution">
    <text evidence="2">The sequence shown here is derived from an EMBL/GenBank/DDBJ whole genome shotgun (WGS) entry which is preliminary data.</text>
</comment>
<feature type="region of interest" description="Disordered" evidence="1">
    <location>
        <begin position="1"/>
        <end position="60"/>
    </location>
</feature>
<gene>
    <name evidence="2" type="ORF">ElyMa_006595800</name>
</gene>
<accession>A0AAV4IDX2</accession>
<evidence type="ECO:0000256" key="1">
    <source>
        <dbReference type="SAM" id="MobiDB-lite"/>
    </source>
</evidence>
<organism evidence="2 3">
    <name type="scientific">Elysia marginata</name>
    <dbReference type="NCBI Taxonomy" id="1093978"/>
    <lineage>
        <taxon>Eukaryota</taxon>
        <taxon>Metazoa</taxon>
        <taxon>Spiralia</taxon>
        <taxon>Lophotrochozoa</taxon>
        <taxon>Mollusca</taxon>
        <taxon>Gastropoda</taxon>
        <taxon>Heterobranchia</taxon>
        <taxon>Euthyneura</taxon>
        <taxon>Panpulmonata</taxon>
        <taxon>Sacoglossa</taxon>
        <taxon>Placobranchoidea</taxon>
        <taxon>Plakobranchidae</taxon>
        <taxon>Elysia</taxon>
    </lineage>
</organism>
<dbReference type="EMBL" id="BMAT01013251">
    <property type="protein sequence ID" value="GFS08454.1"/>
    <property type="molecule type" value="Genomic_DNA"/>
</dbReference>
<feature type="compositionally biased region" description="Low complexity" evidence="1">
    <location>
        <begin position="19"/>
        <end position="42"/>
    </location>
</feature>